<keyword evidence="2" id="KW-1185">Reference proteome</keyword>
<proteinExistence type="predicted"/>
<gene>
    <name evidence="1" type="ORF">GCM10008015_12370</name>
</gene>
<dbReference type="Proteomes" id="UP000658793">
    <property type="component" value="Unassembled WGS sequence"/>
</dbReference>
<evidence type="ECO:0000313" key="2">
    <source>
        <dbReference type="Proteomes" id="UP000658793"/>
    </source>
</evidence>
<comment type="caution">
    <text evidence="1">The sequence shown here is derived from an EMBL/GenBank/DDBJ whole genome shotgun (WGS) entry which is preliminary data.</text>
</comment>
<organism evidence="1 2">
    <name type="scientific">Flavobacterium palustre</name>
    <dbReference type="NCBI Taxonomy" id="1476463"/>
    <lineage>
        <taxon>Bacteria</taxon>
        <taxon>Pseudomonadati</taxon>
        <taxon>Bacteroidota</taxon>
        <taxon>Flavobacteriia</taxon>
        <taxon>Flavobacteriales</taxon>
        <taxon>Flavobacteriaceae</taxon>
        <taxon>Flavobacterium</taxon>
    </lineage>
</organism>
<dbReference type="RefSeq" id="WP_188493433.1">
    <property type="nucleotide sequence ID" value="NZ_BMGA01000002.1"/>
</dbReference>
<evidence type="ECO:0000313" key="1">
    <source>
        <dbReference type="EMBL" id="GGA73287.1"/>
    </source>
</evidence>
<dbReference type="EMBL" id="BMGA01000002">
    <property type="protein sequence ID" value="GGA73287.1"/>
    <property type="molecule type" value="Genomic_DNA"/>
</dbReference>
<sequence>MNNLSLYPQIRILKGVGIFSLKALEFESHFEVIHFPQNTIITTEIKDNKSNLFDFKNMGGYWSLKGVTEEKSNIYAQDLLFTNLTDNKLTLYSFKDFSINKSKLDSFTSAEFPLVGLYKGNFNTKIENWEISILENKEKIEKIQQQSKNWNIQLEGLHLKLVNPNSTKDKFLSKAKDITSLLSLALGNDIVFNRQLYYQENELVQEDWRRMVDYNFGTGESVPDFNLDSFLKKALPIYEKWNAKKRKIFYSTVTGINSSSSGFLEDRILRICIAWEGVVSWSKDKKSSNSELDPLKKLLLETVEGSNLPTNIDKDFIKTRISNSLDWEKTSDSLTNFSNQYLLNPEKLKLDFKSLVKVRNDIAHSGLFRKEYTTDFIIDLIYNHKLALQVILLKELEYDGLVITSENKWITHTKMEKLIKPSI</sequence>
<accession>A0ABQ1HG36</accession>
<evidence type="ECO:0008006" key="3">
    <source>
        <dbReference type="Google" id="ProtNLM"/>
    </source>
</evidence>
<name>A0ABQ1HG36_9FLAO</name>
<protein>
    <recommendedName>
        <fullName evidence="3">ApeA N-terminal domain-containing protein</fullName>
    </recommendedName>
</protein>
<reference evidence="2" key="1">
    <citation type="journal article" date="2019" name="Int. J. Syst. Evol. Microbiol.">
        <title>The Global Catalogue of Microorganisms (GCM) 10K type strain sequencing project: providing services to taxonomists for standard genome sequencing and annotation.</title>
        <authorList>
            <consortium name="The Broad Institute Genomics Platform"/>
            <consortium name="The Broad Institute Genome Sequencing Center for Infectious Disease"/>
            <person name="Wu L."/>
            <person name="Ma J."/>
        </authorList>
    </citation>
    <scope>NUCLEOTIDE SEQUENCE [LARGE SCALE GENOMIC DNA]</scope>
    <source>
        <strain evidence="2">CGMCC 1.12811</strain>
    </source>
</reference>